<organism evidence="2">
    <name type="scientific">bacterium enrichment culture clone N47</name>
    <dbReference type="NCBI Taxonomy" id="700510"/>
    <lineage>
        <taxon>Bacteria</taxon>
        <taxon>environmental samples</taxon>
    </lineage>
</organism>
<name>D2XBK3_9BACT</name>
<dbReference type="PANTHER" id="PTHR43664:SF1">
    <property type="entry name" value="BETA-METHYLMALYL-COA DEHYDRATASE"/>
    <property type="match status" value="1"/>
</dbReference>
<dbReference type="InterPro" id="IPR052342">
    <property type="entry name" value="MCH/BMMD"/>
</dbReference>
<evidence type="ECO:0000259" key="1">
    <source>
        <dbReference type="Pfam" id="PF01575"/>
    </source>
</evidence>
<dbReference type="AlphaFoldDB" id="D2XBK3"/>
<reference evidence="2" key="1">
    <citation type="journal article" date="2010" name="J. Bacteriol.">
        <title>Combined genomic and proteomic approaches identify gene clusters involved in anaerobic 2-methylnaphthalene degradation in the sulfate-reducing enrichment culture N47.</title>
        <authorList>
            <person name="Selesi D."/>
            <person name="Jehmlich N."/>
            <person name="von Bergen M."/>
            <person name="Schmidt F."/>
            <person name="Rattei T."/>
            <person name="Tischler P."/>
            <person name="Lueders T."/>
            <person name="Meckenstock R.U."/>
        </authorList>
    </citation>
    <scope>NUCLEOTIDE SEQUENCE</scope>
</reference>
<dbReference type="InterPro" id="IPR002539">
    <property type="entry name" value="MaoC-like_dom"/>
</dbReference>
<dbReference type="CDD" id="cd03441">
    <property type="entry name" value="R_hydratase_like"/>
    <property type="match status" value="1"/>
</dbReference>
<protein>
    <submittedName>
        <fullName evidence="2">Putative dehydratase</fullName>
    </submittedName>
</protein>
<evidence type="ECO:0000313" key="2">
    <source>
        <dbReference type="EMBL" id="ADB04322.1"/>
    </source>
</evidence>
<dbReference type="Pfam" id="PF01575">
    <property type="entry name" value="MaoC_dehydratas"/>
    <property type="match status" value="1"/>
</dbReference>
<sequence length="144" mass="16319">MSCYRTFEELSIGEELTPLIKKMTQEKINRYVSIAEDYNPIHTDEEFAKKTPFKGIIAPGYQTMAYISELMSRDFGNAWYIGGKLDIRMVKVVRPGDLLTARAKVVDKKEEDGKNIAVFEVHLVNQNNEDVIIGSAEAAFPKNN</sequence>
<dbReference type="EMBL" id="GU080125">
    <property type="protein sequence ID" value="ADB04322.1"/>
    <property type="molecule type" value="Genomic_DNA"/>
</dbReference>
<proteinExistence type="predicted"/>
<dbReference type="SUPFAM" id="SSF54637">
    <property type="entry name" value="Thioesterase/thiol ester dehydrase-isomerase"/>
    <property type="match status" value="1"/>
</dbReference>
<feature type="non-terminal residue" evidence="2">
    <location>
        <position position="144"/>
    </location>
</feature>
<dbReference type="PANTHER" id="PTHR43664">
    <property type="entry name" value="MONOAMINE OXIDASE-RELATED"/>
    <property type="match status" value="1"/>
</dbReference>
<dbReference type="Gene3D" id="3.10.129.10">
    <property type="entry name" value="Hotdog Thioesterase"/>
    <property type="match status" value="1"/>
</dbReference>
<accession>D2XBK3</accession>
<feature type="domain" description="MaoC-like" evidence="1">
    <location>
        <begin position="19"/>
        <end position="114"/>
    </location>
</feature>
<dbReference type="InterPro" id="IPR029069">
    <property type="entry name" value="HotDog_dom_sf"/>
</dbReference>